<sequence length="382" mass="41711">MRESFLRAGTAILMMYYATGSNAQEIAGGSGESAISVAERVTGAVPYLKSWISTPAQLPPSDERGAAENAKDYSIQTNSISNAPLQSDAFGTGNKSEEIPVCLQIPAPPAALKTQSKYNEDDGSKSSIDEDRSAEREKLVQPIRNSIRLLTNIAYARSDNPQVARARAECVLENVDRWASAQSLTEMRSSDAYLSRDRWVAEIVLAVQTAAKVANLSDMRRSSYGAWFGKLARDTIEAYALRLGPKSKTNNHRYWAGLSVAAIGFLVDEPEFKNWGKTSFEIGACQVDEKGILPAELARGTRALDYHIYALRPLAAIAKIAAEHGEPLHSKCFDGFKRLASMTHEALEDPDQFEKIAGLRQAPSSQESSYSAALKLDALLIF</sequence>
<proteinExistence type="predicted"/>
<name>A0ACC6N622_9HYPH</name>
<comment type="caution">
    <text evidence="1">The sequence shown here is derived from an EMBL/GenBank/DDBJ whole genome shotgun (WGS) entry which is preliminary data.</text>
</comment>
<dbReference type="EMBL" id="JAYESG010000025">
    <property type="protein sequence ID" value="MEA3521098.1"/>
    <property type="molecule type" value="Genomic_DNA"/>
</dbReference>
<evidence type="ECO:0000313" key="1">
    <source>
        <dbReference type="EMBL" id="MEA3521098.1"/>
    </source>
</evidence>
<keyword evidence="1" id="KW-0456">Lyase</keyword>
<keyword evidence="2" id="KW-1185">Reference proteome</keyword>
<dbReference type="Proteomes" id="UP001304050">
    <property type="component" value="Unassembled WGS sequence"/>
</dbReference>
<organism evidence="1 2">
    <name type="scientific">Rhizobium mulingense</name>
    <dbReference type="NCBI Taxonomy" id="3031128"/>
    <lineage>
        <taxon>Bacteria</taxon>
        <taxon>Pseudomonadati</taxon>
        <taxon>Pseudomonadota</taxon>
        <taxon>Alphaproteobacteria</taxon>
        <taxon>Hyphomicrobiales</taxon>
        <taxon>Rhizobiaceae</taxon>
        <taxon>Rhizobium/Agrobacterium group</taxon>
        <taxon>Rhizobium</taxon>
    </lineage>
</organism>
<gene>
    <name evidence="1" type="ORF">U8465_29275</name>
</gene>
<evidence type="ECO:0000313" key="2">
    <source>
        <dbReference type="Proteomes" id="UP001304050"/>
    </source>
</evidence>
<protein>
    <submittedName>
        <fullName evidence="1">Alginate lyase family protein</fullName>
    </submittedName>
</protein>
<reference evidence="1" key="1">
    <citation type="submission" date="2023-12" db="EMBL/GenBank/DDBJ databases">
        <title>Diversity of Rhizobium in root nodule of phaseolus vulgaris.</title>
        <authorList>
            <person name="Wang H."/>
        </authorList>
    </citation>
    <scope>NUCLEOTIDE SEQUENCE</scope>
    <source>
        <strain evidence="1">MJ31</strain>
    </source>
</reference>
<accession>A0ACC6N622</accession>